<dbReference type="Gene3D" id="1.10.101.10">
    <property type="entry name" value="PGBD-like superfamily/PGBD"/>
    <property type="match status" value="2"/>
</dbReference>
<protein>
    <submittedName>
        <fullName evidence="3">Peptidoglycan-binding protein</fullName>
    </submittedName>
</protein>
<dbReference type="PANTHER" id="PTHR41533:SF1">
    <property type="entry name" value="L,D-TRANSPEPTIDASE YCBB-RELATED"/>
    <property type="match status" value="1"/>
</dbReference>
<feature type="compositionally biased region" description="Basic and acidic residues" evidence="1">
    <location>
        <begin position="248"/>
        <end position="261"/>
    </location>
</feature>
<feature type="region of interest" description="Disordered" evidence="1">
    <location>
        <begin position="136"/>
        <end position="266"/>
    </location>
</feature>
<accession>A0A951QP00</accession>
<dbReference type="PANTHER" id="PTHR41533">
    <property type="entry name" value="L,D-TRANSPEPTIDASE HI_1667-RELATED"/>
    <property type="match status" value="1"/>
</dbReference>
<feature type="domain" description="Peptidoglycan binding-like" evidence="2">
    <location>
        <begin position="280"/>
        <end position="336"/>
    </location>
</feature>
<evidence type="ECO:0000259" key="2">
    <source>
        <dbReference type="Pfam" id="PF01471"/>
    </source>
</evidence>
<feature type="compositionally biased region" description="Polar residues" evidence="1">
    <location>
        <begin position="234"/>
        <end position="246"/>
    </location>
</feature>
<gene>
    <name evidence="3" type="ORF">KME60_19060</name>
</gene>
<dbReference type="InterPro" id="IPR036366">
    <property type="entry name" value="PGBDSf"/>
</dbReference>
<feature type="compositionally biased region" description="Low complexity" evidence="1">
    <location>
        <begin position="196"/>
        <end position="233"/>
    </location>
</feature>
<dbReference type="SUPFAM" id="SSF47090">
    <property type="entry name" value="PGBD-like"/>
    <property type="match status" value="2"/>
</dbReference>
<sequence length="345" mass="37460">MNSSIKASIVSYLRSLIPFRILPKNKFSWLLVCSSAPLILGSSVVTVAAPQQIVQVITSTANNRPTLRAGSQGNAVSELQAALKLLGFYTGEVDGNYNENTASAVSQFKQAAGLKPDGIVDASTWQRLFPSDSLVASREDTNNSANSFPTPTETATTTRVVNATPEPKPTTKPKPKTSNINTTRVVNATPEPKPATPNTKKPNRTTTSQRTTVQQSSSGSRIEQTTRQQTTRTGGSNARNTQTTRSVPPERRQNTTNRTEETPGIQYTAGGLPILRLGNRGTEVVKLQQRLQRQGFFKGDIDGDFGAETEAAVRAAQENYGLKPDGIAGGETWEFLNRRRTQRQQ</sequence>
<feature type="domain" description="Peptidoglycan binding-like" evidence="2">
    <location>
        <begin position="72"/>
        <end position="128"/>
    </location>
</feature>
<evidence type="ECO:0000313" key="3">
    <source>
        <dbReference type="EMBL" id="MBW4669452.1"/>
    </source>
</evidence>
<reference evidence="3" key="1">
    <citation type="submission" date="2021-05" db="EMBL/GenBank/DDBJ databases">
        <authorList>
            <person name="Pietrasiak N."/>
            <person name="Ward R."/>
            <person name="Stajich J.E."/>
            <person name="Kurbessoian T."/>
        </authorList>
    </citation>
    <scope>NUCLEOTIDE SEQUENCE</scope>
    <source>
        <strain evidence="3">GSE-NOS-MK-12-04C</strain>
    </source>
</reference>
<name>A0A951QP00_9CYAN</name>
<feature type="compositionally biased region" description="Low complexity" evidence="1">
    <location>
        <begin position="149"/>
        <end position="165"/>
    </location>
</feature>
<dbReference type="Proteomes" id="UP000729701">
    <property type="component" value="Unassembled WGS sequence"/>
</dbReference>
<reference evidence="3" key="2">
    <citation type="journal article" date="2022" name="Microbiol. Resour. Announc.">
        <title>Metagenome Sequencing to Explore Phylogenomics of Terrestrial Cyanobacteria.</title>
        <authorList>
            <person name="Ward R.D."/>
            <person name="Stajich J.E."/>
            <person name="Johansen J.R."/>
            <person name="Huntemann M."/>
            <person name="Clum A."/>
            <person name="Foster B."/>
            <person name="Foster B."/>
            <person name="Roux S."/>
            <person name="Palaniappan K."/>
            <person name="Varghese N."/>
            <person name="Mukherjee S."/>
            <person name="Reddy T.B.K."/>
            <person name="Daum C."/>
            <person name="Copeland A."/>
            <person name="Chen I.A."/>
            <person name="Ivanova N.N."/>
            <person name="Kyrpides N.C."/>
            <person name="Shapiro N."/>
            <person name="Eloe-Fadrosh E.A."/>
            <person name="Pietrasiak N."/>
        </authorList>
    </citation>
    <scope>NUCLEOTIDE SEQUENCE</scope>
    <source>
        <strain evidence="3">GSE-NOS-MK-12-04C</strain>
    </source>
</reference>
<organism evidence="3 4">
    <name type="scientific">Cyanomargarita calcarea GSE-NOS-MK-12-04C</name>
    <dbReference type="NCBI Taxonomy" id="2839659"/>
    <lineage>
        <taxon>Bacteria</taxon>
        <taxon>Bacillati</taxon>
        <taxon>Cyanobacteriota</taxon>
        <taxon>Cyanophyceae</taxon>
        <taxon>Nostocales</taxon>
        <taxon>Cyanomargaritaceae</taxon>
        <taxon>Cyanomargarita</taxon>
    </lineage>
</organism>
<proteinExistence type="predicted"/>
<dbReference type="InterPro" id="IPR002477">
    <property type="entry name" value="Peptidoglycan-bd-like"/>
</dbReference>
<dbReference type="InterPro" id="IPR052905">
    <property type="entry name" value="LD-transpeptidase_YkuD-like"/>
</dbReference>
<dbReference type="EMBL" id="JAHHGZ010000021">
    <property type="protein sequence ID" value="MBW4669452.1"/>
    <property type="molecule type" value="Genomic_DNA"/>
</dbReference>
<comment type="caution">
    <text evidence="3">The sequence shown here is derived from an EMBL/GenBank/DDBJ whole genome shotgun (WGS) entry which is preliminary data.</text>
</comment>
<evidence type="ECO:0000313" key="4">
    <source>
        <dbReference type="Proteomes" id="UP000729701"/>
    </source>
</evidence>
<dbReference type="AlphaFoldDB" id="A0A951QP00"/>
<dbReference type="Pfam" id="PF01471">
    <property type="entry name" value="PG_binding_1"/>
    <property type="match status" value="2"/>
</dbReference>
<dbReference type="InterPro" id="IPR036365">
    <property type="entry name" value="PGBD-like_sf"/>
</dbReference>
<evidence type="ECO:0000256" key="1">
    <source>
        <dbReference type="SAM" id="MobiDB-lite"/>
    </source>
</evidence>